<comment type="caution">
    <text evidence="4">The sequence shown here is derived from an EMBL/GenBank/DDBJ whole genome shotgun (WGS) entry which is preliminary data.</text>
</comment>
<protein>
    <submittedName>
        <fullName evidence="4">Sensor histidine kinase</fullName>
    </submittedName>
</protein>
<dbReference type="InterPro" id="IPR050956">
    <property type="entry name" value="2C_system_His_kinase"/>
</dbReference>
<keyword evidence="1" id="KW-0597">Phosphoprotein</keyword>
<dbReference type="SUPFAM" id="SSF55874">
    <property type="entry name" value="ATPase domain of HSP90 chaperone/DNA topoisomerase II/histidine kinase"/>
    <property type="match status" value="1"/>
</dbReference>
<evidence type="ECO:0000259" key="3">
    <source>
        <dbReference type="PROSITE" id="PS50109"/>
    </source>
</evidence>
<dbReference type="RefSeq" id="WP_120325738.1">
    <property type="nucleotide sequence ID" value="NZ_RAPF01000010.1"/>
</dbReference>
<gene>
    <name evidence="4" type="ORF">D6851_15095</name>
</gene>
<evidence type="ECO:0000256" key="2">
    <source>
        <dbReference type="SAM" id="Phobius"/>
    </source>
</evidence>
<dbReference type="AlphaFoldDB" id="A0A420ECA9"/>
<keyword evidence="2" id="KW-1133">Transmembrane helix</keyword>
<evidence type="ECO:0000256" key="1">
    <source>
        <dbReference type="ARBA" id="ARBA00022553"/>
    </source>
</evidence>
<dbReference type="PROSITE" id="PS50109">
    <property type="entry name" value="HIS_KIN"/>
    <property type="match status" value="1"/>
</dbReference>
<keyword evidence="5" id="KW-1185">Reference proteome</keyword>
<keyword evidence="2" id="KW-0472">Membrane</keyword>
<keyword evidence="4" id="KW-0418">Kinase</keyword>
<name>A0A420ECA9_9SPHN</name>
<evidence type="ECO:0000313" key="4">
    <source>
        <dbReference type="EMBL" id="RKF18294.1"/>
    </source>
</evidence>
<reference evidence="4 5" key="1">
    <citation type="submission" date="2018-09" db="EMBL/GenBank/DDBJ databases">
        <title>Altererythrobacter spongiae sp. nov., isolated from a marine sponge.</title>
        <authorList>
            <person name="Zhuang L."/>
            <person name="Luo L."/>
        </authorList>
    </citation>
    <scope>NUCLEOTIDE SEQUENCE [LARGE SCALE GENOMIC DNA]</scope>
    <source>
        <strain evidence="4 5">HN-Y73</strain>
    </source>
</reference>
<dbReference type="PANTHER" id="PTHR43719:SF28">
    <property type="entry name" value="PEROXIDE STRESS-ACTIVATED HISTIDINE KINASE MAK1-RELATED"/>
    <property type="match status" value="1"/>
</dbReference>
<feature type="transmembrane region" description="Helical" evidence="2">
    <location>
        <begin position="6"/>
        <end position="26"/>
    </location>
</feature>
<dbReference type="GO" id="GO:0016301">
    <property type="term" value="F:kinase activity"/>
    <property type="evidence" value="ECO:0007669"/>
    <property type="project" value="UniProtKB-KW"/>
</dbReference>
<sequence length="341" mass="38209">MQNSATPLLIAVATIFLLSFFVLVPVMRLVRRNACKWEAIAQHAEHIAGLAKTSAPGDPTIRTSRSLMLIEQDKALRERLLTKADKRADQMDAARDTAQDTAQRRLRLMSEIYEELHIPLSGITEMLDQMRQETRKVARDRNIDQLELTTRHLLRLLEDARLHAQLEGETLEVLHRPFSLFPLLETVIARTGPLADRRGMSLATSNRSYHTLCGDQARIEKILQTLLECMIQYSGRENIVLRCKPVDQYLPGNILIIQFSIEGTGGLVGPNRSHLLSYSLKETGQTDPSLRGTRLLLSLSGNLAQVLGGRIDVETSTTGDRALVLELPLEILPEDSQIDIP</sequence>
<feature type="domain" description="Histidine kinase" evidence="3">
    <location>
        <begin position="111"/>
        <end position="331"/>
    </location>
</feature>
<accession>A0A420ECA9</accession>
<dbReference type="EMBL" id="RAPF01000010">
    <property type="protein sequence ID" value="RKF18294.1"/>
    <property type="molecule type" value="Genomic_DNA"/>
</dbReference>
<keyword evidence="4" id="KW-0808">Transferase</keyword>
<dbReference type="InterPro" id="IPR005467">
    <property type="entry name" value="His_kinase_dom"/>
</dbReference>
<keyword evidence="2" id="KW-0812">Transmembrane</keyword>
<evidence type="ECO:0000313" key="5">
    <source>
        <dbReference type="Proteomes" id="UP000284395"/>
    </source>
</evidence>
<dbReference type="Proteomes" id="UP000284395">
    <property type="component" value="Unassembled WGS sequence"/>
</dbReference>
<proteinExistence type="predicted"/>
<dbReference type="InterPro" id="IPR036890">
    <property type="entry name" value="HATPase_C_sf"/>
</dbReference>
<dbReference type="PANTHER" id="PTHR43719">
    <property type="entry name" value="TWO-COMPONENT HISTIDINE KINASE"/>
    <property type="match status" value="1"/>
</dbReference>
<dbReference type="Gene3D" id="3.30.565.10">
    <property type="entry name" value="Histidine kinase-like ATPase, C-terminal domain"/>
    <property type="match status" value="1"/>
</dbReference>
<organism evidence="4 5">
    <name type="scientific">Altericroceibacterium spongiae</name>
    <dbReference type="NCBI Taxonomy" id="2320269"/>
    <lineage>
        <taxon>Bacteria</taxon>
        <taxon>Pseudomonadati</taxon>
        <taxon>Pseudomonadota</taxon>
        <taxon>Alphaproteobacteria</taxon>
        <taxon>Sphingomonadales</taxon>
        <taxon>Erythrobacteraceae</taxon>
        <taxon>Altericroceibacterium</taxon>
    </lineage>
</organism>